<dbReference type="Proteomes" id="UP000217245">
    <property type="component" value="Chromosome"/>
</dbReference>
<sequence>MTCSKRVNIITKACHYLYVKIEANYIILTYLTGSHENYITTKSITFHHQSQNLLKHSTDNIEG</sequence>
<dbReference type="EMBL" id="RQTC01000288">
    <property type="protein sequence ID" value="RZH90913.1"/>
    <property type="molecule type" value="Genomic_DNA"/>
</dbReference>
<evidence type="ECO:0000313" key="4">
    <source>
        <dbReference type="Proteomes" id="UP000293434"/>
    </source>
</evidence>
<dbReference type="EMBL" id="CP023391">
    <property type="protein sequence ID" value="ATC71932.1"/>
    <property type="molecule type" value="Genomic_DNA"/>
</dbReference>
<reference evidence="2 4" key="2">
    <citation type="submission" date="2018-11" db="EMBL/GenBank/DDBJ databases">
        <title>Genomic profiling of Staphylococcus species from a Poultry farm system in KwaZulu-Natal, South Africa.</title>
        <authorList>
            <person name="Amoako D.G."/>
            <person name="Somboro A.M."/>
            <person name="Abia A.L.K."/>
            <person name="Bester L.A."/>
            <person name="Essack S.Y."/>
        </authorList>
    </citation>
    <scope>NUCLEOTIDE SEQUENCE [LARGE SCALE GENOMIC DNA]</scope>
    <source>
        <strain evidence="2 4">SA9</strain>
    </source>
</reference>
<protein>
    <submittedName>
        <fullName evidence="1">Uncharacterized protein</fullName>
    </submittedName>
</protein>
<organism evidence="1 3">
    <name type="scientific">Staphylococcus aureus</name>
    <dbReference type="NCBI Taxonomy" id="1280"/>
    <lineage>
        <taxon>Bacteria</taxon>
        <taxon>Bacillati</taxon>
        <taxon>Bacillota</taxon>
        <taxon>Bacilli</taxon>
        <taxon>Bacillales</taxon>
        <taxon>Staphylococcaceae</taxon>
        <taxon>Staphylococcus</taxon>
    </lineage>
</organism>
<evidence type="ECO:0000313" key="3">
    <source>
        <dbReference type="Proteomes" id="UP000217245"/>
    </source>
</evidence>
<reference evidence="1 3" key="1">
    <citation type="submission" date="2017-09" db="EMBL/GenBank/DDBJ databases">
        <title>A single nucleotide polymorphism in the Staphylococcus aureus virulence regulator SaeR abolishes pathogenesis.</title>
        <authorList>
            <person name="Copin R.J."/>
            <person name="Sause W."/>
            <person name="Shopsin B."/>
            <person name="Torres V.J."/>
        </authorList>
    </citation>
    <scope>NUCLEOTIDE SEQUENCE [LARGE SCALE GENOMIC DNA]</scope>
    <source>
        <strain evidence="3">Newman</strain>
        <strain evidence="1">Newman_D2C</strain>
    </source>
</reference>
<dbReference type="AlphaFoldDB" id="A0AAN1KCF4"/>
<proteinExistence type="predicted"/>
<name>A0AAN1KCF4_STAAU</name>
<dbReference type="Proteomes" id="UP000293434">
    <property type="component" value="Unassembled WGS sequence"/>
</dbReference>
<gene>
    <name evidence="1" type="ORF">CNH36_09755</name>
    <name evidence="2" type="ORF">EIG94_13530</name>
</gene>
<evidence type="ECO:0000313" key="2">
    <source>
        <dbReference type="EMBL" id="RZH90913.1"/>
    </source>
</evidence>
<evidence type="ECO:0000313" key="1">
    <source>
        <dbReference type="EMBL" id="ATC71932.1"/>
    </source>
</evidence>
<accession>A0AAN1KCF4</accession>